<protein>
    <submittedName>
        <fullName evidence="1">Uncharacterized protein</fullName>
    </submittedName>
</protein>
<reference evidence="1" key="1">
    <citation type="submission" date="2023-04" db="EMBL/GenBank/DDBJ databases">
        <title>A chromosome-level genome assembly of the parasitoid wasp Eretmocerus hayati.</title>
        <authorList>
            <person name="Zhong Y."/>
            <person name="Liu S."/>
            <person name="Liu Y."/>
        </authorList>
    </citation>
    <scope>NUCLEOTIDE SEQUENCE</scope>
    <source>
        <strain evidence="1">ZJU_SS_LIU_2023</strain>
    </source>
</reference>
<comment type="caution">
    <text evidence="1">The sequence shown here is derived from an EMBL/GenBank/DDBJ whole genome shotgun (WGS) entry which is preliminary data.</text>
</comment>
<dbReference type="Proteomes" id="UP001239111">
    <property type="component" value="Chromosome 2"/>
</dbReference>
<dbReference type="EMBL" id="CM056742">
    <property type="protein sequence ID" value="KAJ8675586.1"/>
    <property type="molecule type" value="Genomic_DNA"/>
</dbReference>
<gene>
    <name evidence="1" type="ORF">QAD02_011372</name>
</gene>
<accession>A0ACC2NXR3</accession>
<proteinExistence type="predicted"/>
<evidence type="ECO:0000313" key="1">
    <source>
        <dbReference type="EMBL" id="KAJ8675586.1"/>
    </source>
</evidence>
<organism evidence="1 2">
    <name type="scientific">Eretmocerus hayati</name>
    <dbReference type="NCBI Taxonomy" id="131215"/>
    <lineage>
        <taxon>Eukaryota</taxon>
        <taxon>Metazoa</taxon>
        <taxon>Ecdysozoa</taxon>
        <taxon>Arthropoda</taxon>
        <taxon>Hexapoda</taxon>
        <taxon>Insecta</taxon>
        <taxon>Pterygota</taxon>
        <taxon>Neoptera</taxon>
        <taxon>Endopterygota</taxon>
        <taxon>Hymenoptera</taxon>
        <taxon>Apocrita</taxon>
        <taxon>Proctotrupomorpha</taxon>
        <taxon>Chalcidoidea</taxon>
        <taxon>Aphelinidae</taxon>
        <taxon>Aphelininae</taxon>
        <taxon>Eretmocerus</taxon>
    </lineage>
</organism>
<keyword evidence="2" id="KW-1185">Reference proteome</keyword>
<sequence length="262" mass="28721">MFLFSLCCLSWILCLSEVSSTPISRGDIVTDQSFPFFVSIETSDSLLCGGSIVHSFFAITAAHCFDKFKGKSSYMIRAGSLRVKSGGSKHTIKNIKRHPLYNVYTNLNDIAIIHVGDIFVFDTFRSPIKMFHHGEKIKPGTKATIVGAGWTEKRPSKHLRKASVLIANRDECTSIWINEDGFPIPDSVICAGVGNNRADTCKDDSGGPLIIDGRLAGITSFGYHTCGTPGIPSLYTEVAQFEPWINRGIGHMSKTSRRSISP</sequence>
<name>A0ACC2NXR3_9HYME</name>
<evidence type="ECO:0000313" key="2">
    <source>
        <dbReference type="Proteomes" id="UP001239111"/>
    </source>
</evidence>